<name>A0A0H2Y261_BURO1</name>
<sequence length="135" mass="14389">MTLQARGPFEVKLNPEPLSNVAEGSGLGRMSLDKHFHGDLEAVSHGEMLAFRSSVQGSAGYVAMETVKGVLGGRKGSFVLQHSSTMTRGQPTQSITVVPDSGTDELLGLSGAMRIDIDDGQHAYRFDYALPDAPQ</sequence>
<proteinExistence type="predicted"/>
<organism evidence="1">
    <name type="scientific">Burkholderia orbicola (strain AU 1054)</name>
    <dbReference type="NCBI Taxonomy" id="331271"/>
    <lineage>
        <taxon>Bacteria</taxon>
        <taxon>Pseudomonadati</taxon>
        <taxon>Pseudomonadota</taxon>
        <taxon>Betaproteobacteria</taxon>
        <taxon>Burkholderiales</taxon>
        <taxon>Burkholderiaceae</taxon>
        <taxon>Burkholderia</taxon>
        <taxon>Burkholderia cepacia complex</taxon>
        <taxon>Burkholderia orbicola</taxon>
    </lineage>
</organism>
<dbReference type="InterPro" id="IPR021607">
    <property type="entry name" value="DUF3224"/>
</dbReference>
<reference evidence="1" key="1">
    <citation type="submission" date="2006-05" db="EMBL/GenBank/DDBJ databases">
        <title>Complete sequence of chromosome 3 of Burkholderia cenocepacia AU 1054.</title>
        <authorList>
            <consortium name="US DOE Joint Genome Institute"/>
            <person name="Copeland A."/>
            <person name="Lucas S."/>
            <person name="Lapidus A."/>
            <person name="Barry K."/>
            <person name="Detter J.C."/>
            <person name="Glavina del Rio T."/>
            <person name="Hammon N."/>
            <person name="Israni S."/>
            <person name="Dalin E."/>
            <person name="Tice H."/>
            <person name="Pitluck S."/>
            <person name="Chain P."/>
            <person name="Malfatti S."/>
            <person name="Shin M."/>
            <person name="Vergez L."/>
            <person name="Schmutz J."/>
            <person name="Larimer F."/>
            <person name="Land M."/>
            <person name="Hauser L."/>
            <person name="Kyrpides N."/>
            <person name="Lykidis A."/>
            <person name="LiPuma J.J."/>
            <person name="Konstantinidis K."/>
            <person name="Tiedje J.M."/>
            <person name="Richardson P."/>
        </authorList>
    </citation>
    <scope>NUCLEOTIDE SEQUENCE [LARGE SCALE GENOMIC DNA]</scope>
    <source>
        <strain evidence="1">AU 1054</strain>
    </source>
</reference>
<dbReference type="Gene3D" id="2.40.350.10">
    <property type="entry name" value="SO1590-like"/>
    <property type="match status" value="1"/>
</dbReference>
<dbReference type="InterPro" id="IPR023159">
    <property type="entry name" value="SO1590-like_sf"/>
</dbReference>
<dbReference type="AlphaFoldDB" id="A0A0H2Y261"/>
<dbReference type="HOGENOM" id="CLU_111671_1_0_4"/>
<dbReference type="Pfam" id="PF11528">
    <property type="entry name" value="DUF3224"/>
    <property type="match status" value="1"/>
</dbReference>
<evidence type="ECO:0000313" key="1">
    <source>
        <dbReference type="EMBL" id="ABF80554.1"/>
    </source>
</evidence>
<dbReference type="SUPFAM" id="SSF159238">
    <property type="entry name" value="SO1590-like"/>
    <property type="match status" value="1"/>
</dbReference>
<gene>
    <name evidence="1" type="ordered locus">Bcen_5685</name>
</gene>
<evidence type="ECO:0008006" key="2">
    <source>
        <dbReference type="Google" id="ProtNLM"/>
    </source>
</evidence>
<accession>A0A0H2Y261</accession>
<protein>
    <recommendedName>
        <fullName evidence="2">DUF3224 domain-containing protein</fullName>
    </recommendedName>
</protein>
<dbReference type="EMBL" id="CP000380">
    <property type="protein sequence ID" value="ABF80554.1"/>
    <property type="molecule type" value="Genomic_DNA"/>
</dbReference>